<dbReference type="AlphaFoldDB" id="A0AAD6UVQ9"/>
<keyword evidence="2" id="KW-1185">Reference proteome</keyword>
<accession>A0AAD6UVQ9</accession>
<evidence type="ECO:0000313" key="2">
    <source>
        <dbReference type="Proteomes" id="UP001219525"/>
    </source>
</evidence>
<dbReference type="Proteomes" id="UP001219525">
    <property type="component" value="Unassembled WGS sequence"/>
</dbReference>
<gene>
    <name evidence="1" type="ORF">GGX14DRAFT_673692</name>
</gene>
<protein>
    <recommendedName>
        <fullName evidence="3">F-box domain-containing protein</fullName>
    </recommendedName>
</protein>
<dbReference type="EMBL" id="JARJCW010000086">
    <property type="protein sequence ID" value="KAJ7196043.1"/>
    <property type="molecule type" value="Genomic_DNA"/>
</dbReference>
<evidence type="ECO:0008006" key="3">
    <source>
        <dbReference type="Google" id="ProtNLM"/>
    </source>
</evidence>
<evidence type="ECO:0000313" key="1">
    <source>
        <dbReference type="EMBL" id="KAJ7196043.1"/>
    </source>
</evidence>
<name>A0AAD6UVQ9_9AGAR</name>
<organism evidence="1 2">
    <name type="scientific">Mycena pura</name>
    <dbReference type="NCBI Taxonomy" id="153505"/>
    <lineage>
        <taxon>Eukaryota</taxon>
        <taxon>Fungi</taxon>
        <taxon>Dikarya</taxon>
        <taxon>Basidiomycota</taxon>
        <taxon>Agaricomycotina</taxon>
        <taxon>Agaricomycetes</taxon>
        <taxon>Agaricomycetidae</taxon>
        <taxon>Agaricales</taxon>
        <taxon>Marasmiineae</taxon>
        <taxon>Mycenaceae</taxon>
        <taxon>Mycena</taxon>
    </lineage>
</organism>
<sequence length="325" mass="37471">MGQYWKIINLDKRECHSLGKLGVSFFYGYPSECLNSSLECLEPIFLPDTVKRYRPGELLSPAVRYPTTLVNLPVEIIHEIHSHMGGFDDLLFFSATCQVLWEIGRGEMHRRVVELTGAFSWAGDRIVCVGDYLRNDDIPASLLSAEEREDFRVTREENDDDSEDENGDDEERLYYYAWTELHSSKFFPRRDVALDKLLDRCYTTLDETVISQLCDFKSLKQPAPRVLRNFTRQQYVRESAILDLRNENENEYDNIGFGEVVLSRICLSSDPSTNMRYAGDIHLGVWAGDRFDVVSAEWLVTDAASGWTDVSNEVLKEVEEIWIAY</sequence>
<comment type="caution">
    <text evidence="1">The sequence shown here is derived from an EMBL/GenBank/DDBJ whole genome shotgun (WGS) entry which is preliminary data.</text>
</comment>
<proteinExistence type="predicted"/>
<reference evidence="1" key="1">
    <citation type="submission" date="2023-03" db="EMBL/GenBank/DDBJ databases">
        <title>Massive genome expansion in bonnet fungi (Mycena s.s.) driven by repeated elements and novel gene families across ecological guilds.</title>
        <authorList>
            <consortium name="Lawrence Berkeley National Laboratory"/>
            <person name="Harder C.B."/>
            <person name="Miyauchi S."/>
            <person name="Viragh M."/>
            <person name="Kuo A."/>
            <person name="Thoen E."/>
            <person name="Andreopoulos B."/>
            <person name="Lu D."/>
            <person name="Skrede I."/>
            <person name="Drula E."/>
            <person name="Henrissat B."/>
            <person name="Morin E."/>
            <person name="Kohler A."/>
            <person name="Barry K."/>
            <person name="LaButti K."/>
            <person name="Morin E."/>
            <person name="Salamov A."/>
            <person name="Lipzen A."/>
            <person name="Mereny Z."/>
            <person name="Hegedus B."/>
            <person name="Baldrian P."/>
            <person name="Stursova M."/>
            <person name="Weitz H."/>
            <person name="Taylor A."/>
            <person name="Grigoriev I.V."/>
            <person name="Nagy L.G."/>
            <person name="Martin F."/>
            <person name="Kauserud H."/>
        </authorList>
    </citation>
    <scope>NUCLEOTIDE SEQUENCE</scope>
    <source>
        <strain evidence="1">9144</strain>
    </source>
</reference>